<dbReference type="KEGG" id="sfk:KY5_4085c"/>
<feature type="region of interest" description="Disordered" evidence="1">
    <location>
        <begin position="1"/>
        <end position="21"/>
    </location>
</feature>
<name>A0A291QCB3_9ACTN</name>
<organism evidence="2 3">
    <name type="scientific">Streptomyces formicae</name>
    <dbReference type="NCBI Taxonomy" id="1616117"/>
    <lineage>
        <taxon>Bacteria</taxon>
        <taxon>Bacillati</taxon>
        <taxon>Actinomycetota</taxon>
        <taxon>Actinomycetes</taxon>
        <taxon>Kitasatosporales</taxon>
        <taxon>Streptomycetaceae</taxon>
        <taxon>Streptomyces</taxon>
    </lineage>
</organism>
<protein>
    <submittedName>
        <fullName evidence="2">Uncharacterized protein</fullName>
    </submittedName>
</protein>
<evidence type="ECO:0000256" key="1">
    <source>
        <dbReference type="SAM" id="MobiDB-lite"/>
    </source>
</evidence>
<reference evidence="2 3" key="1">
    <citation type="submission" date="2017-08" db="EMBL/GenBank/DDBJ databases">
        <title>Complete Genome Sequence of Streptomyces formicae KY5, the formicamycin producer.</title>
        <authorList>
            <person name="Holmes N.A."/>
            <person name="Devine R."/>
            <person name="Qin Z."/>
            <person name="Seipke R.F."/>
            <person name="Wilkinson B."/>
            <person name="Hutchings M.I."/>
        </authorList>
    </citation>
    <scope>NUCLEOTIDE SEQUENCE [LARGE SCALE GENOMIC DNA]</scope>
    <source>
        <strain evidence="2 3">KY5</strain>
    </source>
</reference>
<gene>
    <name evidence="2" type="ORF">KY5_4085c</name>
</gene>
<proteinExistence type="predicted"/>
<dbReference type="EMBL" id="CP022685">
    <property type="protein sequence ID" value="ATL29103.1"/>
    <property type="molecule type" value="Genomic_DNA"/>
</dbReference>
<accession>A0A291QCB3</accession>
<feature type="compositionally biased region" description="Basic and acidic residues" evidence="1">
    <location>
        <begin position="1"/>
        <end position="13"/>
    </location>
</feature>
<dbReference type="AlphaFoldDB" id="A0A291QCB3"/>
<evidence type="ECO:0000313" key="3">
    <source>
        <dbReference type="Proteomes" id="UP000221011"/>
    </source>
</evidence>
<dbReference type="RefSeq" id="WP_157877791.1">
    <property type="nucleotide sequence ID" value="NZ_CP022685.1"/>
</dbReference>
<keyword evidence="3" id="KW-1185">Reference proteome</keyword>
<sequence>MKLQSEKVAEHRNSTPQAALEPFGAGRDEAVLVPGACSCCCGAVVRK</sequence>
<dbReference type="Proteomes" id="UP000221011">
    <property type="component" value="Chromosome"/>
</dbReference>
<evidence type="ECO:0000313" key="2">
    <source>
        <dbReference type="EMBL" id="ATL29103.1"/>
    </source>
</evidence>